<accession>A0A3Q7IMC6</accession>
<proteinExistence type="predicted"/>
<dbReference type="InParanoid" id="A0A3Q7IMC6"/>
<dbReference type="InterPro" id="IPR044839">
    <property type="entry name" value="NDR1-like"/>
</dbReference>
<dbReference type="AlphaFoldDB" id="A0A3Q7IMC6"/>
<keyword evidence="6" id="KW-1185">Reference proteome</keyword>
<dbReference type="PaxDb" id="4081-Solyc10g081950.1.1"/>
<evidence type="ECO:0008006" key="7">
    <source>
        <dbReference type="Google" id="ProtNLM"/>
    </source>
</evidence>
<dbReference type="Gramene" id="Solyc10g081950.2.1">
    <property type="protein sequence ID" value="Solyc10g081950.2.1"/>
    <property type="gene ID" value="Solyc10g081950.2"/>
</dbReference>
<dbReference type="EnsemblPlants" id="Solyc10g081950.2.1">
    <property type="protein sequence ID" value="Solyc10g081950.2.1"/>
    <property type="gene ID" value="Solyc10g081950.2"/>
</dbReference>
<evidence type="ECO:0000256" key="4">
    <source>
        <dbReference type="SAM" id="Phobius"/>
    </source>
</evidence>
<evidence type="ECO:0000256" key="3">
    <source>
        <dbReference type="SAM" id="MobiDB-lite"/>
    </source>
</evidence>
<comment type="subcellular location">
    <subcellularLocation>
        <location evidence="1">Membrane</location>
    </subcellularLocation>
</comment>
<dbReference type="Proteomes" id="UP000004994">
    <property type="component" value="Chromosome 10"/>
</dbReference>
<name>A0A3Q7IMC6_SOLLC</name>
<evidence type="ECO:0000313" key="5">
    <source>
        <dbReference type="EnsemblPlants" id="Solyc10g081950.2.1"/>
    </source>
</evidence>
<feature type="transmembrane region" description="Helical" evidence="4">
    <location>
        <begin position="99"/>
        <end position="120"/>
    </location>
</feature>
<keyword evidence="4" id="KW-1133">Transmembrane helix</keyword>
<dbReference type="GO" id="GO:0098542">
    <property type="term" value="P:defense response to other organism"/>
    <property type="evidence" value="ECO:0007669"/>
    <property type="project" value="InterPro"/>
</dbReference>
<dbReference type="PANTHER" id="PTHR31234">
    <property type="entry name" value="LATE EMBRYOGENESIS ABUNDANT (LEA) HYDROXYPROLINE-RICH GLYCOPROTEIN FAMILY"/>
    <property type="match status" value="1"/>
</dbReference>
<keyword evidence="4" id="KW-0812">Transmembrane</keyword>
<keyword evidence="2 4" id="KW-0472">Membrane</keyword>
<feature type="compositionally biased region" description="Basic and acidic residues" evidence="3">
    <location>
        <begin position="1"/>
        <end position="13"/>
    </location>
</feature>
<dbReference type="OrthoDB" id="1295891at2759"/>
<reference evidence="5" key="1">
    <citation type="journal article" date="2012" name="Nature">
        <title>The tomato genome sequence provides insights into fleshy fruit evolution.</title>
        <authorList>
            <consortium name="Tomato Genome Consortium"/>
        </authorList>
    </citation>
    <scope>NUCLEOTIDE SEQUENCE [LARGE SCALE GENOMIC DNA]</scope>
    <source>
        <strain evidence="5">cv. Heinz 1706</strain>
    </source>
</reference>
<gene>
    <name evidence="5" type="primary">LOC109121308</name>
</gene>
<organism evidence="5">
    <name type="scientific">Solanum lycopersicum</name>
    <name type="common">Tomato</name>
    <name type="synonym">Lycopersicon esculentum</name>
    <dbReference type="NCBI Taxonomy" id="4081"/>
    <lineage>
        <taxon>Eukaryota</taxon>
        <taxon>Viridiplantae</taxon>
        <taxon>Streptophyta</taxon>
        <taxon>Embryophyta</taxon>
        <taxon>Tracheophyta</taxon>
        <taxon>Spermatophyta</taxon>
        <taxon>Magnoliopsida</taxon>
        <taxon>eudicotyledons</taxon>
        <taxon>Gunneridae</taxon>
        <taxon>Pentapetalae</taxon>
        <taxon>asterids</taxon>
        <taxon>lamiids</taxon>
        <taxon>Solanales</taxon>
        <taxon>Solanaceae</taxon>
        <taxon>Solanoideae</taxon>
        <taxon>Solaneae</taxon>
        <taxon>Solanum</taxon>
        <taxon>Solanum subgen. Lycopersicon</taxon>
    </lineage>
</organism>
<reference evidence="5" key="2">
    <citation type="submission" date="2019-01" db="UniProtKB">
        <authorList>
            <consortium name="EnsemblPlants"/>
        </authorList>
    </citation>
    <scope>IDENTIFICATION</scope>
    <source>
        <strain evidence="5">cv. Heinz 1706</strain>
    </source>
</reference>
<evidence type="ECO:0000256" key="2">
    <source>
        <dbReference type="ARBA" id="ARBA00023136"/>
    </source>
</evidence>
<sequence length="301" mass="35424">MTNSSGDDKKYETKPVLGYPEQFSQSDHNLASPYPNPAYHYPPPYDQHLYQYPYYYYPNYQSNYYNDDNDDDNNNNNILQPQLSNVPPPRRKIITFCRVFFCLIVFLVLSFSIFFAVRIWKNYAYYPSFEVVSFIVHSFNISNPTNKLTVDWEVDVSVRNSNRKVEISFEYISTSLMYKLQLLESSFSAPFKVSTKSNTKFHVDSNIPNPNQVKIGGLVVDEMARDLRRGDNLLIDLRIEAKILNQGPGIRFERDLYLSCDDLILNFKNSTSLPEWDGRINNYKSKCVYDESWWDVIWEPW</sequence>
<evidence type="ECO:0000313" key="6">
    <source>
        <dbReference type="Proteomes" id="UP000004994"/>
    </source>
</evidence>
<dbReference type="OMA" id="DVIWEPW"/>
<feature type="region of interest" description="Disordered" evidence="3">
    <location>
        <begin position="1"/>
        <end position="28"/>
    </location>
</feature>
<dbReference type="GO" id="GO:0016020">
    <property type="term" value="C:membrane"/>
    <property type="evidence" value="ECO:0007669"/>
    <property type="project" value="UniProtKB-SubCell"/>
</dbReference>
<evidence type="ECO:0000256" key="1">
    <source>
        <dbReference type="ARBA" id="ARBA00004370"/>
    </source>
</evidence>
<protein>
    <recommendedName>
        <fullName evidence="7">Late embryogenesis abundant protein LEA-2 subgroup domain-containing protein</fullName>
    </recommendedName>
</protein>
<dbReference type="PANTHER" id="PTHR31234:SF2">
    <property type="entry name" value="OS05G0199100 PROTEIN"/>
    <property type="match status" value="1"/>
</dbReference>